<sequence>MSNPSEDNTAQLAQVLQDIEHAAEQAAGWLSERDRLVAQAKALGGSHRQIASRADLSHAADAELINQQVTSSATQLGTGS</sequence>
<dbReference type="OrthoDB" id="3699037at2"/>
<evidence type="ECO:0000313" key="2">
    <source>
        <dbReference type="Proteomes" id="UP000286716"/>
    </source>
</evidence>
<dbReference type="RefSeq" id="WP_020640466.1">
    <property type="nucleotide sequence ID" value="NZ_QHHU01000085.1"/>
</dbReference>
<name>A0A428W054_AMYBA</name>
<keyword evidence="2" id="KW-1185">Reference proteome</keyword>
<dbReference type="AlphaFoldDB" id="A0A428W054"/>
<proteinExistence type="predicted"/>
<evidence type="ECO:0000313" key="1">
    <source>
        <dbReference type="EMBL" id="RSM36449.1"/>
    </source>
</evidence>
<organism evidence="1 2">
    <name type="scientific">Amycolatopsis balhimycina DSM 5908</name>
    <dbReference type="NCBI Taxonomy" id="1081091"/>
    <lineage>
        <taxon>Bacteria</taxon>
        <taxon>Bacillati</taxon>
        <taxon>Actinomycetota</taxon>
        <taxon>Actinomycetes</taxon>
        <taxon>Pseudonocardiales</taxon>
        <taxon>Pseudonocardiaceae</taxon>
        <taxon>Amycolatopsis</taxon>
    </lineage>
</organism>
<gene>
    <name evidence="1" type="ORF">DMA12_40160</name>
</gene>
<protein>
    <submittedName>
        <fullName evidence="1">Uncharacterized protein</fullName>
    </submittedName>
</protein>
<accession>A0A428W054</accession>
<dbReference type="Proteomes" id="UP000286716">
    <property type="component" value="Unassembled WGS sequence"/>
</dbReference>
<dbReference type="EMBL" id="QHHU01000085">
    <property type="protein sequence ID" value="RSM36449.1"/>
    <property type="molecule type" value="Genomic_DNA"/>
</dbReference>
<comment type="caution">
    <text evidence="1">The sequence shown here is derived from an EMBL/GenBank/DDBJ whole genome shotgun (WGS) entry which is preliminary data.</text>
</comment>
<reference evidence="1 2" key="1">
    <citation type="submission" date="2018-05" db="EMBL/GenBank/DDBJ databases">
        <title>Evolution of GPA BGCs.</title>
        <authorList>
            <person name="Waglechner N."/>
            <person name="Wright G.D."/>
        </authorList>
    </citation>
    <scope>NUCLEOTIDE SEQUENCE [LARGE SCALE GENOMIC DNA]</scope>
    <source>
        <strain evidence="1 2">DSM 5908</strain>
    </source>
</reference>